<proteinExistence type="inferred from homology"/>
<comment type="similarity">
    <text evidence="2">Belongs to the purine-cytosine permease (2.A.39) family.</text>
</comment>
<dbReference type="GO" id="GO:0015205">
    <property type="term" value="F:nucleobase transmembrane transporter activity"/>
    <property type="evidence" value="ECO:0007669"/>
    <property type="project" value="TreeGrafter"/>
</dbReference>
<evidence type="ECO:0000256" key="7">
    <source>
        <dbReference type="SAM" id="Phobius"/>
    </source>
</evidence>
<feature type="transmembrane region" description="Helical" evidence="7">
    <location>
        <begin position="391"/>
        <end position="415"/>
    </location>
</feature>
<keyword evidence="5 7" id="KW-0472">Membrane</keyword>
<dbReference type="AlphaFoldDB" id="A0A1G4KHJ7"/>
<evidence type="ECO:0000256" key="6">
    <source>
        <dbReference type="SAM" id="MobiDB-lite"/>
    </source>
</evidence>
<keyword evidence="3 7" id="KW-0812">Transmembrane</keyword>
<feature type="transmembrane region" description="Helical" evidence="7">
    <location>
        <begin position="74"/>
        <end position="91"/>
    </location>
</feature>
<dbReference type="OrthoDB" id="2018619at2759"/>
<feature type="transmembrane region" description="Helical" evidence="7">
    <location>
        <begin position="111"/>
        <end position="134"/>
    </location>
</feature>
<dbReference type="InterPro" id="IPR001248">
    <property type="entry name" value="Pur-cyt_permease"/>
</dbReference>
<feature type="transmembrane region" description="Helical" evidence="7">
    <location>
        <begin position="45"/>
        <end position="67"/>
    </location>
</feature>
<evidence type="ECO:0000256" key="2">
    <source>
        <dbReference type="ARBA" id="ARBA00008974"/>
    </source>
</evidence>
<dbReference type="Pfam" id="PF02133">
    <property type="entry name" value="Transp_cyt_pur"/>
    <property type="match status" value="1"/>
</dbReference>
<reference evidence="9" key="1">
    <citation type="submission" date="2016-03" db="EMBL/GenBank/DDBJ databases">
        <authorList>
            <person name="Devillers H."/>
        </authorList>
    </citation>
    <scope>NUCLEOTIDE SEQUENCE [LARGE SCALE GENOMIC DNA]</scope>
</reference>
<evidence type="ECO:0000256" key="3">
    <source>
        <dbReference type="ARBA" id="ARBA00022692"/>
    </source>
</evidence>
<evidence type="ECO:0000256" key="1">
    <source>
        <dbReference type="ARBA" id="ARBA00004141"/>
    </source>
</evidence>
<feature type="transmembrane region" description="Helical" evidence="7">
    <location>
        <begin position="322"/>
        <end position="342"/>
    </location>
</feature>
<feature type="transmembrane region" description="Helical" evidence="7">
    <location>
        <begin position="277"/>
        <end position="302"/>
    </location>
</feature>
<name>A0A1G4KHJ7_9SACH</name>
<evidence type="ECO:0000256" key="5">
    <source>
        <dbReference type="ARBA" id="ARBA00023136"/>
    </source>
</evidence>
<dbReference type="InterPro" id="IPR045225">
    <property type="entry name" value="Uracil/uridine/allantoin_perm"/>
</dbReference>
<dbReference type="PANTHER" id="PTHR30618">
    <property type="entry name" value="NCS1 FAMILY PURINE/PYRIMIDINE TRANSPORTER"/>
    <property type="match status" value="1"/>
</dbReference>
<protein>
    <submittedName>
        <fullName evidence="8">LAMI_0H11628g1_1</fullName>
    </submittedName>
</protein>
<feature type="transmembrane region" description="Helical" evidence="7">
    <location>
        <begin position="481"/>
        <end position="502"/>
    </location>
</feature>
<dbReference type="Proteomes" id="UP000191024">
    <property type="component" value="Chromosome H"/>
</dbReference>
<accession>A0A1G4KHJ7</accession>
<dbReference type="GO" id="GO:0005886">
    <property type="term" value="C:plasma membrane"/>
    <property type="evidence" value="ECO:0007669"/>
    <property type="project" value="TreeGrafter"/>
</dbReference>
<evidence type="ECO:0000256" key="4">
    <source>
        <dbReference type="ARBA" id="ARBA00022989"/>
    </source>
</evidence>
<dbReference type="Gene3D" id="1.10.4160.10">
    <property type="entry name" value="Hydantoin permease"/>
    <property type="match status" value="1"/>
</dbReference>
<dbReference type="CDD" id="cd11482">
    <property type="entry name" value="SLC-NCS1sbd_NRT1-like"/>
    <property type="match status" value="1"/>
</dbReference>
<feature type="region of interest" description="Disordered" evidence="6">
    <location>
        <begin position="551"/>
        <end position="578"/>
    </location>
</feature>
<sequence>MTVSFEKFLEKLQVPHSGKPLSVLRNPDLEPIPHANRVWGFWSFFAYWGLPNFSAAAISIGSALLSLGLNVKQSIGAIVVSNIVIALYTAMNSNPGFKYHIGYTLDQRMLFGIYGSSVGIIFRIGLSVVLYGYLSWMGGLCLNLVFSSWSKNYMNMKNTFPESVPMTTRDCVAFLIFQLIQMPLSFIHPRKINRAGVMFSFMTLFSIIGLLAYFVSKNGGPGPIYYQGVELTSSQRSWMWMLAMTIWYSGISPVMANQSDYSRYASNKVGMHSGIALGILFAGTFAPVAGMFCASASQGLYGEPLWLPTDMVLKFLEDGYTAKARCAAFFIGISFTGAQIVVNMTQNGYACGMDLAGIFPKYINIVRGTLFVQLISWVVQPWTFFNTSSAFLNSMTSFGIFTTPIMAINVVDYYVVRKTRIAVSDLFTMDPNGAFWFYHGFNLRAIFALTVGVALGLPGLVFSINTKLPVNAGMNNFFNGYTFFSVIVSGVLYYILTLIFPYKQRLGAVDTKDYFNAFSLEECEALGMEPYTPALEGEYIELEIGNVSSRKANAEGDVEQGKSEGSKSELEIREEIKE</sequence>
<keyword evidence="9" id="KW-1185">Reference proteome</keyword>
<feature type="transmembrane region" description="Helical" evidence="7">
    <location>
        <begin position="195"/>
        <end position="215"/>
    </location>
</feature>
<dbReference type="PANTHER" id="PTHR30618:SF15">
    <property type="entry name" value="NICOTINAMIDE RIBOSIDE TRANSPORTER 1-RELATED"/>
    <property type="match status" value="1"/>
</dbReference>
<feature type="transmembrane region" description="Helical" evidence="7">
    <location>
        <begin position="436"/>
        <end position="461"/>
    </location>
</feature>
<keyword evidence="4 7" id="KW-1133">Transmembrane helix</keyword>
<comment type="subcellular location">
    <subcellularLocation>
        <location evidence="1">Membrane</location>
        <topology evidence="1">Multi-pass membrane protein</topology>
    </subcellularLocation>
</comment>
<dbReference type="EMBL" id="LT598468">
    <property type="protein sequence ID" value="SCV03873.1"/>
    <property type="molecule type" value="Genomic_DNA"/>
</dbReference>
<evidence type="ECO:0000313" key="9">
    <source>
        <dbReference type="Proteomes" id="UP000191024"/>
    </source>
</evidence>
<feature type="transmembrane region" description="Helical" evidence="7">
    <location>
        <begin position="362"/>
        <end position="379"/>
    </location>
</feature>
<feature type="transmembrane region" description="Helical" evidence="7">
    <location>
        <begin position="238"/>
        <end position="256"/>
    </location>
</feature>
<evidence type="ECO:0000313" key="8">
    <source>
        <dbReference type="EMBL" id="SCV03873.1"/>
    </source>
</evidence>
<gene>
    <name evidence="8" type="ORF">LAMI_0H11628G</name>
</gene>
<feature type="compositionally biased region" description="Basic and acidic residues" evidence="6">
    <location>
        <begin position="559"/>
        <end position="578"/>
    </location>
</feature>
<organism evidence="8 9">
    <name type="scientific">Lachancea mirantina</name>
    <dbReference type="NCBI Taxonomy" id="1230905"/>
    <lineage>
        <taxon>Eukaryota</taxon>
        <taxon>Fungi</taxon>
        <taxon>Dikarya</taxon>
        <taxon>Ascomycota</taxon>
        <taxon>Saccharomycotina</taxon>
        <taxon>Saccharomycetes</taxon>
        <taxon>Saccharomycetales</taxon>
        <taxon>Saccharomycetaceae</taxon>
        <taxon>Lachancea</taxon>
    </lineage>
</organism>